<name>A0ACC6PI88_9BACL</name>
<gene>
    <name evidence="1" type="ORF">WKI47_22515</name>
</gene>
<sequence length="282" mass="31186">MQEHIFFPAPSLTHLLCYPDFIGGYREHPAHAVDRPAQSDDLQLNRLYNLHLVQGGKGTVVSGGRSFELGAGNGFLYGPGVAQRYASGFAEPWDIRWVHFSCPIADRLLGNRGLGEVWMFSLPDRTGIHGCMEKLLALGRASDFGKEAEASALLYELLVHLVHEASPLALPRDPSIPGIHAAADRIRSQCANPELSIAEIAGSSGYSIPYFSRKFHQLMGRTASVYLLEARVLRAKQLLVSTNLTVKDIALASGFSQSSYFIQCFRKVQRMTPEQFRVSRRA</sequence>
<evidence type="ECO:0000313" key="2">
    <source>
        <dbReference type="Proteomes" id="UP001380953"/>
    </source>
</evidence>
<dbReference type="Proteomes" id="UP001380953">
    <property type="component" value="Unassembled WGS sequence"/>
</dbReference>
<evidence type="ECO:0000313" key="1">
    <source>
        <dbReference type="EMBL" id="MEJ8306694.1"/>
    </source>
</evidence>
<reference evidence="1" key="1">
    <citation type="submission" date="2024-03" db="EMBL/GenBank/DDBJ databases">
        <title>Whole genome sequecning of epiphytes from Marcgravia umbellata leaves.</title>
        <authorList>
            <person name="Kumar G."/>
            <person name="Savka M.A."/>
        </authorList>
    </citation>
    <scope>NUCLEOTIDE SEQUENCE</scope>
    <source>
        <strain evidence="1">RIT_BL5</strain>
    </source>
</reference>
<proteinExistence type="predicted"/>
<protein>
    <submittedName>
        <fullName evidence="1">AraC family transcriptional regulator</fullName>
    </submittedName>
</protein>
<comment type="caution">
    <text evidence="1">The sequence shown here is derived from an EMBL/GenBank/DDBJ whole genome shotgun (WGS) entry which is preliminary data.</text>
</comment>
<organism evidence="1 2">
    <name type="scientific">Saccharibacillus sacchari</name>
    <dbReference type="NCBI Taxonomy" id="456493"/>
    <lineage>
        <taxon>Bacteria</taxon>
        <taxon>Bacillati</taxon>
        <taxon>Bacillota</taxon>
        <taxon>Bacilli</taxon>
        <taxon>Bacillales</taxon>
        <taxon>Paenibacillaceae</taxon>
        <taxon>Saccharibacillus</taxon>
    </lineage>
</organism>
<dbReference type="EMBL" id="JBBKAR010000056">
    <property type="protein sequence ID" value="MEJ8306694.1"/>
    <property type="molecule type" value="Genomic_DNA"/>
</dbReference>
<keyword evidence="2" id="KW-1185">Reference proteome</keyword>
<accession>A0ACC6PI88</accession>